<feature type="signal peptide" evidence="1">
    <location>
        <begin position="1"/>
        <end position="18"/>
    </location>
</feature>
<proteinExistence type="predicted"/>
<keyword evidence="5" id="KW-1185">Reference proteome</keyword>
<keyword evidence="1" id="KW-0732">Signal</keyword>
<feature type="chain" id="PRO_5043463016" description="Beta-lactamase-related domain-containing protein" evidence="1">
    <location>
        <begin position="19"/>
        <end position="578"/>
    </location>
</feature>
<evidence type="ECO:0000313" key="5">
    <source>
        <dbReference type="Proteomes" id="UP001337655"/>
    </source>
</evidence>
<dbReference type="InterPro" id="IPR051478">
    <property type="entry name" value="Beta-lactamase-like_AB/R"/>
</dbReference>
<dbReference type="RefSeq" id="XP_064657888.1">
    <property type="nucleotide sequence ID" value="XM_064804087.1"/>
</dbReference>
<dbReference type="Gene3D" id="3.40.710.10">
    <property type="entry name" value="DD-peptidase/beta-lactamase superfamily"/>
    <property type="match status" value="1"/>
</dbReference>
<dbReference type="EMBL" id="JAVRRT010000010">
    <property type="protein sequence ID" value="KAK5168278.1"/>
    <property type="molecule type" value="Genomic_DNA"/>
</dbReference>
<dbReference type="AlphaFoldDB" id="A0AAV9P9R9"/>
<dbReference type="PANTHER" id="PTHR22935">
    <property type="entry name" value="PENICILLIN-BINDING PROTEIN"/>
    <property type="match status" value="1"/>
</dbReference>
<feature type="domain" description="Beta-lactamase-like ARB-00930-like C-terminal" evidence="3">
    <location>
        <begin position="438"/>
        <end position="577"/>
    </location>
</feature>
<dbReference type="Pfam" id="PF00144">
    <property type="entry name" value="Beta-lactamase"/>
    <property type="match status" value="1"/>
</dbReference>
<reference evidence="4 5" key="1">
    <citation type="submission" date="2023-08" db="EMBL/GenBank/DDBJ databases">
        <title>Black Yeasts Isolated from many extreme environments.</title>
        <authorList>
            <person name="Coleine C."/>
            <person name="Stajich J.E."/>
            <person name="Selbmann L."/>
        </authorList>
    </citation>
    <scope>NUCLEOTIDE SEQUENCE [LARGE SCALE GENOMIC DNA]</scope>
    <source>
        <strain evidence="4 5">CCFEE 5935</strain>
    </source>
</reference>
<dbReference type="InterPro" id="IPR012338">
    <property type="entry name" value="Beta-lactam/transpept-like"/>
</dbReference>
<evidence type="ECO:0000256" key="1">
    <source>
        <dbReference type="SAM" id="SignalP"/>
    </source>
</evidence>
<accession>A0AAV9P9R9</accession>
<dbReference type="InterPro" id="IPR001466">
    <property type="entry name" value="Beta-lactam-related"/>
</dbReference>
<gene>
    <name evidence="4" type="ORF">LTR77_006847</name>
</gene>
<dbReference type="SUPFAM" id="SSF56601">
    <property type="entry name" value="beta-lactamase/transpeptidase-like"/>
    <property type="match status" value="1"/>
</dbReference>
<evidence type="ECO:0000313" key="4">
    <source>
        <dbReference type="EMBL" id="KAK5168278.1"/>
    </source>
</evidence>
<organism evidence="4 5">
    <name type="scientific">Saxophila tyrrhenica</name>
    <dbReference type="NCBI Taxonomy" id="1690608"/>
    <lineage>
        <taxon>Eukaryota</taxon>
        <taxon>Fungi</taxon>
        <taxon>Dikarya</taxon>
        <taxon>Ascomycota</taxon>
        <taxon>Pezizomycotina</taxon>
        <taxon>Dothideomycetes</taxon>
        <taxon>Dothideomycetidae</taxon>
        <taxon>Mycosphaerellales</taxon>
        <taxon>Extremaceae</taxon>
        <taxon>Saxophila</taxon>
    </lineage>
</organism>
<sequence length="578" mass="62006">MLFSSFLLSLALSSIATAKPCPILGPVFEAPTGLADSPVLKEAFEVLQAVLDNATETGQTPAGPWFGYKNNSIALTVFDTSDSEFFSYQYSSSVLQKASQGVTKITEDAIFRIGSLSKLVSAYAWLIEAGPTYWDQPITKYIPELKKAAKKCSAADGPIDCTDWDEITLGALASHQAGIPRDYSTPAELLDPFSSVGGGEGAVALGLPPLPESALPPCGLGPTDACSIEQWLAGIIAADPIYAPFSTPVYSNGGYIILAAAFERITGKSTSDMVDGLFERLNMTQSSYSNPEGLDNAVIPLGVNSGYQAILGIESPVGGYFSTQSDIAKLGRSILKSSELSPAVTRQWMKPSIFTESTTAAVGMPWEIFRVPGLLNDHDFDLYTKTGDVLDYSSHLILSKEYNVGFGMLVAGNDTTTTRSLLAEVITPILFPALEKIARAQAHEKYAGTYKSTGDVDFEVELTTDAGKPGLRVVKFASNGTETFPGLDPETTVLHLYPTNLIHATSESEYKIAYRAVSDKKGNDPSLGLFSTGCENWFLVGATRYGGIDLDQIVFTVEDGKATTMAPRAWRRNLQKAD</sequence>
<name>A0AAV9P9R9_9PEZI</name>
<feature type="domain" description="Beta-lactamase-related" evidence="2">
    <location>
        <begin position="99"/>
        <end position="423"/>
    </location>
</feature>
<dbReference type="InterPro" id="IPR058664">
    <property type="entry name" value="ARB_00930-like_C"/>
</dbReference>
<evidence type="ECO:0008006" key="6">
    <source>
        <dbReference type="Google" id="ProtNLM"/>
    </source>
</evidence>
<dbReference type="PANTHER" id="PTHR22935:SF97">
    <property type="entry name" value="BETA-LACTAMASE-RELATED DOMAIN-CONTAINING PROTEIN"/>
    <property type="match status" value="1"/>
</dbReference>
<evidence type="ECO:0000259" key="3">
    <source>
        <dbReference type="Pfam" id="PF26335"/>
    </source>
</evidence>
<evidence type="ECO:0000259" key="2">
    <source>
        <dbReference type="Pfam" id="PF00144"/>
    </source>
</evidence>
<dbReference type="GeneID" id="89928186"/>
<dbReference type="Proteomes" id="UP001337655">
    <property type="component" value="Unassembled WGS sequence"/>
</dbReference>
<comment type="caution">
    <text evidence="4">The sequence shown here is derived from an EMBL/GenBank/DDBJ whole genome shotgun (WGS) entry which is preliminary data.</text>
</comment>
<dbReference type="Pfam" id="PF26335">
    <property type="entry name" value="ARB_00930_C"/>
    <property type="match status" value="1"/>
</dbReference>
<protein>
    <recommendedName>
        <fullName evidence="6">Beta-lactamase-related domain-containing protein</fullName>
    </recommendedName>
</protein>